<reference evidence="3" key="1">
    <citation type="journal article" date="2019" name="Int. J. Syst. Evol. Microbiol.">
        <title>The Global Catalogue of Microorganisms (GCM) 10K type strain sequencing project: providing services to taxonomists for standard genome sequencing and annotation.</title>
        <authorList>
            <consortium name="The Broad Institute Genomics Platform"/>
            <consortium name="The Broad Institute Genome Sequencing Center for Infectious Disease"/>
            <person name="Wu L."/>
            <person name="Ma J."/>
        </authorList>
    </citation>
    <scope>NUCLEOTIDE SEQUENCE [LARGE SCALE GENOMIC DNA]</scope>
    <source>
        <strain evidence="3">CCUG 55608</strain>
    </source>
</reference>
<proteinExistence type="predicted"/>
<gene>
    <name evidence="2" type="ORF">ACFQ4C_05895</name>
</gene>
<feature type="chain" id="PRO_5045851025" description="Porin" evidence="1">
    <location>
        <begin position="19"/>
        <end position="470"/>
    </location>
</feature>
<dbReference type="RefSeq" id="WP_265989283.1">
    <property type="nucleotide sequence ID" value="NZ_CP110973.1"/>
</dbReference>
<evidence type="ECO:0000313" key="2">
    <source>
        <dbReference type="EMBL" id="MFD1140627.1"/>
    </source>
</evidence>
<dbReference type="Proteomes" id="UP001597116">
    <property type="component" value="Unassembled WGS sequence"/>
</dbReference>
<accession>A0ABW3Q1B2</accession>
<name>A0ABW3Q1B2_9BACT</name>
<sequence>MRKVLAILGLLSNTLAFAQQSTDSLTATASPTPTSAAEKNELKYNLNASGSHFFKATFLNQTWLRYNQSNPGTTVVGDPKENTFDIGLRRTRIQMYGQINDHVVLYLQFGLNNFNFQNGFPAFNTAGTPSNRKIQAFFHDAVGEYLVWKNKDYLKIGAGLTIVNGLSRFSQPSVSSIMTMDVPVFAQATVDQTDEFSRKLSVYARGQVGPIDYRFAVSDPFPVQTSGSVPPALGPNANFALKGHHKQFQGMVLYQFFDKESNQTPGYMTGTYLGKKKIFNLEAGFISQKNAVWYTGETATDTVYQNLNLWSVAAFLDVPVNRATGSAFSAYAGYFNLDYGKNYLRYNGIMNPATGTMQSVGGLGGTQGNAFPMFGTGSVIYSQVGYLFRQDLLGTAGTLMPYAQAQIGNYDRINGSMGVYNMGLNWLIKGHNSKLTLDYQSRPYYQAQPSGQLDSQGRRGQVVLQYQVFI</sequence>
<evidence type="ECO:0000313" key="3">
    <source>
        <dbReference type="Proteomes" id="UP001597116"/>
    </source>
</evidence>
<keyword evidence="3" id="KW-1185">Reference proteome</keyword>
<evidence type="ECO:0008006" key="4">
    <source>
        <dbReference type="Google" id="ProtNLM"/>
    </source>
</evidence>
<protein>
    <recommendedName>
        <fullName evidence="4">Porin</fullName>
    </recommendedName>
</protein>
<dbReference type="EMBL" id="JBHTLP010000002">
    <property type="protein sequence ID" value="MFD1140627.1"/>
    <property type="molecule type" value="Genomic_DNA"/>
</dbReference>
<comment type="caution">
    <text evidence="2">The sequence shown here is derived from an EMBL/GenBank/DDBJ whole genome shotgun (WGS) entry which is preliminary data.</text>
</comment>
<evidence type="ECO:0000256" key="1">
    <source>
        <dbReference type="SAM" id="SignalP"/>
    </source>
</evidence>
<feature type="signal peptide" evidence="1">
    <location>
        <begin position="1"/>
        <end position="18"/>
    </location>
</feature>
<organism evidence="2 3">
    <name type="scientific">Larkinella insperata</name>
    <dbReference type="NCBI Taxonomy" id="332158"/>
    <lineage>
        <taxon>Bacteria</taxon>
        <taxon>Pseudomonadati</taxon>
        <taxon>Bacteroidota</taxon>
        <taxon>Cytophagia</taxon>
        <taxon>Cytophagales</taxon>
        <taxon>Spirosomataceae</taxon>
        <taxon>Larkinella</taxon>
    </lineage>
</organism>
<keyword evidence="1" id="KW-0732">Signal</keyword>